<gene>
    <name evidence="1" type="ORF">J2I46_09320</name>
</gene>
<reference evidence="1 2" key="1">
    <citation type="submission" date="2021-03" db="EMBL/GenBank/DDBJ databases">
        <title>Fibrella sp. HMF5405 genome sequencing and assembly.</title>
        <authorList>
            <person name="Kang H."/>
            <person name="Kim H."/>
            <person name="Bae S."/>
            <person name="Joh K."/>
        </authorList>
    </citation>
    <scope>NUCLEOTIDE SEQUENCE [LARGE SCALE GENOMIC DNA]</scope>
    <source>
        <strain evidence="1 2">HMF5405</strain>
    </source>
</reference>
<organism evidence="1 2">
    <name type="scientific">Fibrella forsythiae</name>
    <dbReference type="NCBI Taxonomy" id="2817061"/>
    <lineage>
        <taxon>Bacteria</taxon>
        <taxon>Pseudomonadati</taxon>
        <taxon>Bacteroidota</taxon>
        <taxon>Cytophagia</taxon>
        <taxon>Cytophagales</taxon>
        <taxon>Spirosomataceae</taxon>
        <taxon>Fibrella</taxon>
    </lineage>
</organism>
<dbReference type="Proteomes" id="UP000664628">
    <property type="component" value="Unassembled WGS sequence"/>
</dbReference>
<sequence>MPDGSLPVRIMNGHTVTAPTTFTGQAKGIRFVGTGKLSAQGTGRVLLSQ</sequence>
<dbReference type="EMBL" id="JAFMYW010000002">
    <property type="protein sequence ID" value="MBO0948779.1"/>
    <property type="molecule type" value="Genomic_DNA"/>
</dbReference>
<proteinExistence type="predicted"/>
<evidence type="ECO:0000313" key="1">
    <source>
        <dbReference type="EMBL" id="MBO0948779.1"/>
    </source>
</evidence>
<protein>
    <submittedName>
        <fullName evidence="1">Uncharacterized protein</fullName>
    </submittedName>
</protein>
<dbReference type="RefSeq" id="WP_207328728.1">
    <property type="nucleotide sequence ID" value="NZ_JAFMYW010000002.1"/>
</dbReference>
<accession>A0ABS3JHP8</accession>
<keyword evidence="2" id="KW-1185">Reference proteome</keyword>
<evidence type="ECO:0000313" key="2">
    <source>
        <dbReference type="Proteomes" id="UP000664628"/>
    </source>
</evidence>
<name>A0ABS3JHP8_9BACT</name>
<comment type="caution">
    <text evidence="1">The sequence shown here is derived from an EMBL/GenBank/DDBJ whole genome shotgun (WGS) entry which is preliminary data.</text>
</comment>